<feature type="transmembrane region" description="Helical" evidence="10">
    <location>
        <begin position="54"/>
        <end position="75"/>
    </location>
</feature>
<keyword evidence="11" id="KW-0012">Acyltransferase</keyword>
<dbReference type="HAMAP" id="MF_01043">
    <property type="entry name" value="PlsY"/>
    <property type="match status" value="1"/>
</dbReference>
<keyword evidence="8 10" id="KW-0594">Phospholipid biosynthesis</keyword>
<dbReference type="RefSeq" id="WP_382407816.1">
    <property type="nucleotide sequence ID" value="NZ_JBHSGU010000002.1"/>
</dbReference>
<evidence type="ECO:0000313" key="12">
    <source>
        <dbReference type="Proteomes" id="UP001595897"/>
    </source>
</evidence>
<keyword evidence="7 10" id="KW-0472">Membrane</keyword>
<dbReference type="PANTHER" id="PTHR30309:SF0">
    <property type="entry name" value="GLYCEROL-3-PHOSPHATE ACYLTRANSFERASE-RELATED"/>
    <property type="match status" value="1"/>
</dbReference>
<gene>
    <name evidence="10 11" type="primary">plsY</name>
    <name evidence="11" type="ORF">ACFO4O_09635</name>
</gene>
<protein>
    <recommendedName>
        <fullName evidence="10">Glycerol-3-phosphate acyltransferase</fullName>
    </recommendedName>
    <alternativeName>
        <fullName evidence="10">Acyl-PO4 G3P acyltransferase</fullName>
    </alternativeName>
    <alternativeName>
        <fullName evidence="10">Acyl-phosphate--glycerol-3-phosphate acyltransferase</fullName>
    </alternativeName>
    <alternativeName>
        <fullName evidence="10">G3P acyltransferase</fullName>
        <shortName evidence="10">GPAT</shortName>
        <ecNumber evidence="10">2.3.1.275</ecNumber>
    </alternativeName>
    <alternativeName>
        <fullName evidence="10">Lysophosphatidic acid synthase</fullName>
        <shortName evidence="10">LPA synthase</shortName>
    </alternativeName>
</protein>
<evidence type="ECO:0000256" key="1">
    <source>
        <dbReference type="ARBA" id="ARBA00022475"/>
    </source>
</evidence>
<name>A0ABV9LXM9_9ALTE</name>
<evidence type="ECO:0000256" key="6">
    <source>
        <dbReference type="ARBA" id="ARBA00023098"/>
    </source>
</evidence>
<dbReference type="EMBL" id="JBHSGU010000002">
    <property type="protein sequence ID" value="MFC4700418.1"/>
    <property type="molecule type" value="Genomic_DNA"/>
</dbReference>
<feature type="transmembrane region" description="Helical" evidence="10">
    <location>
        <begin position="6"/>
        <end position="28"/>
    </location>
</feature>
<dbReference type="Proteomes" id="UP001595897">
    <property type="component" value="Unassembled WGS sequence"/>
</dbReference>
<keyword evidence="6 10" id="KW-0443">Lipid metabolism</keyword>
<dbReference type="GO" id="GO:0004366">
    <property type="term" value="F:glycerol-3-phosphate O-acyltransferase activity"/>
    <property type="evidence" value="ECO:0007669"/>
    <property type="project" value="UniProtKB-EC"/>
</dbReference>
<evidence type="ECO:0000256" key="8">
    <source>
        <dbReference type="ARBA" id="ARBA00023209"/>
    </source>
</evidence>
<evidence type="ECO:0000256" key="2">
    <source>
        <dbReference type="ARBA" id="ARBA00022516"/>
    </source>
</evidence>
<comment type="pathway">
    <text evidence="10">Lipid metabolism; phospholipid metabolism.</text>
</comment>
<evidence type="ECO:0000256" key="10">
    <source>
        <dbReference type="HAMAP-Rule" id="MF_01043"/>
    </source>
</evidence>
<organism evidence="11 12">
    <name type="scientific">Glaciecola siphonariae</name>
    <dbReference type="NCBI Taxonomy" id="521012"/>
    <lineage>
        <taxon>Bacteria</taxon>
        <taxon>Pseudomonadati</taxon>
        <taxon>Pseudomonadota</taxon>
        <taxon>Gammaproteobacteria</taxon>
        <taxon>Alteromonadales</taxon>
        <taxon>Alteromonadaceae</taxon>
        <taxon>Glaciecola</taxon>
    </lineage>
</organism>
<evidence type="ECO:0000256" key="4">
    <source>
        <dbReference type="ARBA" id="ARBA00022692"/>
    </source>
</evidence>
<evidence type="ECO:0000256" key="3">
    <source>
        <dbReference type="ARBA" id="ARBA00022679"/>
    </source>
</evidence>
<comment type="caution">
    <text evidence="11">The sequence shown here is derived from an EMBL/GenBank/DDBJ whole genome shotgun (WGS) entry which is preliminary data.</text>
</comment>
<keyword evidence="2 10" id="KW-0444">Lipid biosynthesis</keyword>
<sequence length="209" mass="22473">MTTWIVFFVVGAYLGGSISSAILLCKAFGYPDPRTKGSENPGATNVLRVAGKPIASLVLVFDVLKGALPCYLAFIMGLSEFAIGLIAIAACIGHMYPIFFAFKGGKAVATALGAMLPMGWPLALALVCTWLLSYRVTRYSSVAALITVGLAPIYTYIYKAQFTLAVSMLSLLIVVKHRSNLIRLIKGQELKQTRLQQPHAEPAASDTEK</sequence>
<comment type="similarity">
    <text evidence="10">Belongs to the PlsY family.</text>
</comment>
<evidence type="ECO:0000256" key="5">
    <source>
        <dbReference type="ARBA" id="ARBA00022989"/>
    </source>
</evidence>
<feature type="transmembrane region" description="Helical" evidence="10">
    <location>
        <begin position="114"/>
        <end position="133"/>
    </location>
</feature>
<evidence type="ECO:0000256" key="9">
    <source>
        <dbReference type="ARBA" id="ARBA00023264"/>
    </source>
</evidence>
<feature type="transmembrane region" description="Helical" evidence="10">
    <location>
        <begin position="81"/>
        <end position="102"/>
    </location>
</feature>
<reference evidence="12" key="1">
    <citation type="journal article" date="2019" name="Int. J. Syst. Evol. Microbiol.">
        <title>The Global Catalogue of Microorganisms (GCM) 10K type strain sequencing project: providing services to taxonomists for standard genome sequencing and annotation.</title>
        <authorList>
            <consortium name="The Broad Institute Genomics Platform"/>
            <consortium name="The Broad Institute Genome Sequencing Center for Infectious Disease"/>
            <person name="Wu L."/>
            <person name="Ma J."/>
        </authorList>
    </citation>
    <scope>NUCLEOTIDE SEQUENCE [LARGE SCALE GENOMIC DNA]</scope>
    <source>
        <strain evidence="12">KACC 12507</strain>
    </source>
</reference>
<keyword evidence="4 10" id="KW-0812">Transmembrane</keyword>
<dbReference type="PANTHER" id="PTHR30309">
    <property type="entry name" value="INNER MEMBRANE PROTEIN YGIH"/>
    <property type="match status" value="1"/>
</dbReference>
<keyword evidence="5 10" id="KW-1133">Transmembrane helix</keyword>
<evidence type="ECO:0000256" key="7">
    <source>
        <dbReference type="ARBA" id="ARBA00023136"/>
    </source>
</evidence>
<evidence type="ECO:0000313" key="11">
    <source>
        <dbReference type="EMBL" id="MFC4700418.1"/>
    </source>
</evidence>
<comment type="catalytic activity">
    <reaction evidence="10">
        <text>an acyl phosphate + sn-glycerol 3-phosphate = a 1-acyl-sn-glycero-3-phosphate + phosphate</text>
        <dbReference type="Rhea" id="RHEA:34075"/>
        <dbReference type="ChEBI" id="CHEBI:43474"/>
        <dbReference type="ChEBI" id="CHEBI:57597"/>
        <dbReference type="ChEBI" id="CHEBI:57970"/>
        <dbReference type="ChEBI" id="CHEBI:59918"/>
        <dbReference type="EC" id="2.3.1.275"/>
    </reaction>
</comment>
<dbReference type="InterPro" id="IPR003811">
    <property type="entry name" value="G3P_acylTferase_PlsY"/>
</dbReference>
<keyword evidence="12" id="KW-1185">Reference proteome</keyword>
<proteinExistence type="inferred from homology"/>
<dbReference type="EC" id="2.3.1.275" evidence="10"/>
<dbReference type="NCBIfam" id="TIGR00023">
    <property type="entry name" value="glycerol-3-phosphate 1-O-acyltransferase PlsY"/>
    <property type="match status" value="1"/>
</dbReference>
<comment type="function">
    <text evidence="10">Catalyzes the transfer of an acyl group from acyl-phosphate (acyl-PO(4)) to glycerol-3-phosphate (G3P) to form lysophosphatidic acid (LPA). This enzyme utilizes acyl-phosphate as fatty acyl donor, but not acyl-CoA or acyl-ACP.</text>
</comment>
<keyword evidence="1 10" id="KW-1003">Cell membrane</keyword>
<keyword evidence="3 10" id="KW-0808">Transferase</keyword>
<comment type="subunit">
    <text evidence="10">Probably interacts with PlsX.</text>
</comment>
<comment type="subcellular location">
    <subcellularLocation>
        <location evidence="10">Cell membrane</location>
        <topology evidence="10">Multi-pass membrane protein</topology>
    </subcellularLocation>
</comment>
<dbReference type="Pfam" id="PF02660">
    <property type="entry name" value="G3P_acyltransf"/>
    <property type="match status" value="1"/>
</dbReference>
<accession>A0ABV9LXM9</accession>
<keyword evidence="9 10" id="KW-1208">Phospholipid metabolism</keyword>
<dbReference type="SMART" id="SM01207">
    <property type="entry name" value="G3P_acyltransf"/>
    <property type="match status" value="1"/>
</dbReference>